<dbReference type="InterPro" id="IPR027381">
    <property type="entry name" value="LytR/CpsA/Psr_C"/>
</dbReference>
<dbReference type="RefSeq" id="WP_184743716.1">
    <property type="nucleotide sequence ID" value="NZ_JACHGJ010000001.1"/>
</dbReference>
<dbReference type="PANTHER" id="PTHR33392:SF6">
    <property type="entry name" value="POLYISOPRENYL-TEICHOIC ACID--PEPTIDOGLYCAN TEICHOIC ACID TRANSFERASE TAGU"/>
    <property type="match status" value="1"/>
</dbReference>
<evidence type="ECO:0000313" key="5">
    <source>
        <dbReference type="Proteomes" id="UP000587760"/>
    </source>
</evidence>
<dbReference type="Pfam" id="PF03816">
    <property type="entry name" value="LytR_cpsA_psr"/>
    <property type="match status" value="1"/>
</dbReference>
<dbReference type="InterPro" id="IPR004474">
    <property type="entry name" value="LytR_CpsA_psr"/>
</dbReference>
<comment type="similarity">
    <text evidence="1">Belongs to the LytR/CpsA/Psr (LCP) family.</text>
</comment>
<name>A0A841R8G9_9SPIO</name>
<dbReference type="Gene3D" id="3.30.70.2390">
    <property type="match status" value="1"/>
</dbReference>
<keyword evidence="5" id="KW-1185">Reference proteome</keyword>
<dbReference type="InterPro" id="IPR050922">
    <property type="entry name" value="LytR/CpsA/Psr_CW_biosynth"/>
</dbReference>
<feature type="domain" description="Cell envelope-related transcriptional attenuator" evidence="2">
    <location>
        <begin position="55"/>
        <end position="165"/>
    </location>
</feature>
<dbReference type="PANTHER" id="PTHR33392">
    <property type="entry name" value="POLYISOPRENYL-TEICHOIC ACID--PEPTIDOGLYCAN TEICHOIC ACID TRANSFERASE TAGU"/>
    <property type="match status" value="1"/>
</dbReference>
<proteinExistence type="inferred from homology"/>
<evidence type="ECO:0000259" key="3">
    <source>
        <dbReference type="Pfam" id="PF13399"/>
    </source>
</evidence>
<sequence>MVKSEAIVPVMIIVSEEDKPLLTELFLFYHDTGKGAVLDIPGNTGSIISNLKKVDRIDILYDEDNIDPYRAKVGDLTGIDIPFYYIISLENLEKMVDLIDGLNLFIANPVDIRKDGRTYLLPSGSVTLDGAKVVSYLLYNIDGESDSEKIDRNHKFIKSLLEKMADSRGYLSTDEVSDFTRDMAVTNMDRKSFENFLSYLSDLDMDRLQYNKVLGVKRFVDNKELLFPHYDERLLKELVNQIEDYLVNIQSLSDQGVAFSVEILNGTDINGLASRTSQILKSFGYKIAGLGNATRTDGQEVEKTVILDRKGNPDAAKGLAALLKCERWHSEADESLDDTIDITLILGKDFDGRYVK</sequence>
<dbReference type="EMBL" id="JACHGJ010000001">
    <property type="protein sequence ID" value="MBB6479028.1"/>
    <property type="molecule type" value="Genomic_DNA"/>
</dbReference>
<evidence type="ECO:0000313" key="4">
    <source>
        <dbReference type="EMBL" id="MBB6479028.1"/>
    </source>
</evidence>
<gene>
    <name evidence="4" type="ORF">HNR50_000661</name>
</gene>
<dbReference type="Proteomes" id="UP000587760">
    <property type="component" value="Unassembled WGS sequence"/>
</dbReference>
<dbReference type="Pfam" id="PF13399">
    <property type="entry name" value="LytR_C"/>
    <property type="match status" value="1"/>
</dbReference>
<protein>
    <submittedName>
        <fullName evidence="4">Anionic cell wall polymer biosynthesis LytR-Cps2A-Psr (LCP) family protein</fullName>
    </submittedName>
</protein>
<organism evidence="4 5">
    <name type="scientific">Spirochaeta isovalerica</name>
    <dbReference type="NCBI Taxonomy" id="150"/>
    <lineage>
        <taxon>Bacteria</taxon>
        <taxon>Pseudomonadati</taxon>
        <taxon>Spirochaetota</taxon>
        <taxon>Spirochaetia</taxon>
        <taxon>Spirochaetales</taxon>
        <taxon>Spirochaetaceae</taxon>
        <taxon>Spirochaeta</taxon>
    </lineage>
</organism>
<evidence type="ECO:0000259" key="2">
    <source>
        <dbReference type="Pfam" id="PF03816"/>
    </source>
</evidence>
<reference evidence="4 5" key="1">
    <citation type="submission" date="2020-08" db="EMBL/GenBank/DDBJ databases">
        <title>Genomic Encyclopedia of Type Strains, Phase IV (KMG-IV): sequencing the most valuable type-strain genomes for metagenomic binning, comparative biology and taxonomic classification.</title>
        <authorList>
            <person name="Goeker M."/>
        </authorList>
    </citation>
    <scope>NUCLEOTIDE SEQUENCE [LARGE SCALE GENOMIC DNA]</scope>
    <source>
        <strain evidence="4 5">DSM 2461</strain>
    </source>
</reference>
<dbReference type="Gene3D" id="3.40.630.190">
    <property type="entry name" value="LCP protein"/>
    <property type="match status" value="1"/>
</dbReference>
<comment type="caution">
    <text evidence="4">The sequence shown here is derived from an EMBL/GenBank/DDBJ whole genome shotgun (WGS) entry which is preliminary data.</text>
</comment>
<accession>A0A841R8G9</accession>
<dbReference type="AlphaFoldDB" id="A0A841R8G9"/>
<evidence type="ECO:0000256" key="1">
    <source>
        <dbReference type="ARBA" id="ARBA00006068"/>
    </source>
</evidence>
<feature type="domain" description="LytR/CpsA/Psr regulator C-terminal" evidence="3">
    <location>
        <begin position="260"/>
        <end position="350"/>
    </location>
</feature>